<dbReference type="Pfam" id="PF13302">
    <property type="entry name" value="Acetyltransf_3"/>
    <property type="match status" value="1"/>
</dbReference>
<dbReference type="InterPro" id="IPR016181">
    <property type="entry name" value="Acyl_CoA_acyltransferase"/>
</dbReference>
<dbReference type="PANTHER" id="PTHR43792">
    <property type="entry name" value="GNAT FAMILY, PUTATIVE (AFU_ORTHOLOGUE AFUA_3G00765)-RELATED-RELATED"/>
    <property type="match status" value="1"/>
</dbReference>
<dbReference type="Gene3D" id="3.40.630.30">
    <property type="match status" value="1"/>
</dbReference>
<dbReference type="PROSITE" id="PS51186">
    <property type="entry name" value="GNAT"/>
    <property type="match status" value="1"/>
</dbReference>
<dbReference type="InterPro" id="IPR000182">
    <property type="entry name" value="GNAT_dom"/>
</dbReference>
<comment type="caution">
    <text evidence="5">The sequence shown here is derived from an EMBL/GenBank/DDBJ whole genome shotgun (WGS) entry which is preliminary data.</text>
</comment>
<evidence type="ECO:0000313" key="5">
    <source>
        <dbReference type="EMBL" id="MFD1323875.1"/>
    </source>
</evidence>
<dbReference type="InterPro" id="IPR051531">
    <property type="entry name" value="N-acetyltransferase"/>
</dbReference>
<feature type="domain" description="N-acetyltransferase" evidence="4">
    <location>
        <begin position="2"/>
        <end position="170"/>
    </location>
</feature>
<protein>
    <submittedName>
        <fullName evidence="5">GNAT family N-acetyltransferase</fullName>
        <ecNumber evidence="5">2.3.-.-</ecNumber>
    </submittedName>
</protein>
<evidence type="ECO:0000313" key="6">
    <source>
        <dbReference type="Proteomes" id="UP001597260"/>
    </source>
</evidence>
<dbReference type="RefSeq" id="WP_377573562.1">
    <property type="nucleotide sequence ID" value="NZ_JBHTMP010000038.1"/>
</dbReference>
<comment type="similarity">
    <text evidence="3">Belongs to the acetyltransferase family. RimJ subfamily.</text>
</comment>
<dbReference type="SUPFAM" id="SSF55729">
    <property type="entry name" value="Acyl-CoA N-acyltransferases (Nat)"/>
    <property type="match status" value="1"/>
</dbReference>
<organism evidence="5 6">
    <name type="scientific">Micromonospora sonneratiae</name>
    <dbReference type="NCBI Taxonomy" id="1184706"/>
    <lineage>
        <taxon>Bacteria</taxon>
        <taxon>Bacillati</taxon>
        <taxon>Actinomycetota</taxon>
        <taxon>Actinomycetes</taxon>
        <taxon>Micromonosporales</taxon>
        <taxon>Micromonosporaceae</taxon>
        <taxon>Micromonospora</taxon>
    </lineage>
</organism>
<evidence type="ECO:0000256" key="1">
    <source>
        <dbReference type="ARBA" id="ARBA00022679"/>
    </source>
</evidence>
<dbReference type="GO" id="GO:0016746">
    <property type="term" value="F:acyltransferase activity"/>
    <property type="evidence" value="ECO:0007669"/>
    <property type="project" value="UniProtKB-KW"/>
</dbReference>
<dbReference type="Proteomes" id="UP001597260">
    <property type="component" value="Unassembled WGS sequence"/>
</dbReference>
<sequence>MTTIRPVTLDDAPALAELLRVNRDFLAPWEPVRPEHYFTVDGQRADIQSALERQAQGTGLSYVILNEFGRVAGRIALNGIVRGPLQSGSVGYWVGAADNGRGLATAAVGDIRRVAFEELGLHRIQAEILLHNVGSRRVLERNGFVRFGLAPAYLNIAGRWQDHEMYQVLNPLWP</sequence>
<evidence type="ECO:0000256" key="3">
    <source>
        <dbReference type="ARBA" id="ARBA00038502"/>
    </source>
</evidence>
<name>A0ABW3YI98_9ACTN</name>
<evidence type="ECO:0000256" key="2">
    <source>
        <dbReference type="ARBA" id="ARBA00023315"/>
    </source>
</evidence>
<gene>
    <name evidence="5" type="ORF">ACFQ4H_22560</name>
</gene>
<dbReference type="EMBL" id="JBHTMP010000038">
    <property type="protein sequence ID" value="MFD1323875.1"/>
    <property type="molecule type" value="Genomic_DNA"/>
</dbReference>
<keyword evidence="1 5" id="KW-0808">Transferase</keyword>
<keyword evidence="2 5" id="KW-0012">Acyltransferase</keyword>
<evidence type="ECO:0000259" key="4">
    <source>
        <dbReference type="PROSITE" id="PS51186"/>
    </source>
</evidence>
<accession>A0ABW3YI98</accession>
<proteinExistence type="inferred from homology"/>
<dbReference type="PANTHER" id="PTHR43792:SF8">
    <property type="entry name" value="[RIBOSOMAL PROTEIN US5]-ALANINE N-ACETYLTRANSFERASE"/>
    <property type="match status" value="1"/>
</dbReference>
<keyword evidence="6" id="KW-1185">Reference proteome</keyword>
<reference evidence="6" key="1">
    <citation type="journal article" date="2019" name="Int. J. Syst. Evol. Microbiol.">
        <title>The Global Catalogue of Microorganisms (GCM) 10K type strain sequencing project: providing services to taxonomists for standard genome sequencing and annotation.</title>
        <authorList>
            <consortium name="The Broad Institute Genomics Platform"/>
            <consortium name="The Broad Institute Genome Sequencing Center for Infectious Disease"/>
            <person name="Wu L."/>
            <person name="Ma J."/>
        </authorList>
    </citation>
    <scope>NUCLEOTIDE SEQUENCE [LARGE SCALE GENOMIC DNA]</scope>
    <source>
        <strain evidence="6">JCM 31037</strain>
    </source>
</reference>
<dbReference type="EC" id="2.3.-.-" evidence="5"/>